<dbReference type="AlphaFoldDB" id="B8FKJ1"/>
<organism evidence="1 2">
    <name type="scientific">Desulfatibacillum aliphaticivorans</name>
    <dbReference type="NCBI Taxonomy" id="218208"/>
    <lineage>
        <taxon>Bacteria</taxon>
        <taxon>Pseudomonadati</taxon>
        <taxon>Thermodesulfobacteriota</taxon>
        <taxon>Desulfobacteria</taxon>
        <taxon>Desulfobacterales</taxon>
        <taxon>Desulfatibacillaceae</taxon>
        <taxon>Desulfatibacillum</taxon>
    </lineage>
</organism>
<keyword evidence="2" id="KW-1185">Reference proteome</keyword>
<evidence type="ECO:0000313" key="2">
    <source>
        <dbReference type="Proteomes" id="UP000000739"/>
    </source>
</evidence>
<accession>B8FKJ1</accession>
<protein>
    <submittedName>
        <fullName evidence="1">Uncharacterized protein</fullName>
    </submittedName>
</protein>
<name>B8FKJ1_DESAL</name>
<sequence length="66" mass="7225">MQKIVIVSSQPDKDNPLLVAMLNVLFPECEIQVTNGAAESEFDGIASEPIEFDLRAGRDETSNVEC</sequence>
<gene>
    <name evidence="1" type="ordered locus">Dalk_0096</name>
</gene>
<reference evidence="1 2" key="1">
    <citation type="journal article" date="2012" name="Environ. Microbiol.">
        <title>The genome sequence of Desulfatibacillum alkenivorans AK-01: a blueprint for anaerobic alkane oxidation.</title>
        <authorList>
            <person name="Callaghan A.V."/>
            <person name="Morris B.E."/>
            <person name="Pereira I.A."/>
            <person name="McInerney M.J."/>
            <person name="Austin R.N."/>
            <person name="Groves J.T."/>
            <person name="Kukor J.J."/>
            <person name="Suflita J.M."/>
            <person name="Young L.Y."/>
            <person name="Zylstra G.J."/>
            <person name="Wawrik B."/>
        </authorList>
    </citation>
    <scope>NUCLEOTIDE SEQUENCE [LARGE SCALE GENOMIC DNA]</scope>
    <source>
        <strain evidence="1 2">AK-01</strain>
    </source>
</reference>
<evidence type="ECO:0000313" key="1">
    <source>
        <dbReference type="EMBL" id="ACL01806.1"/>
    </source>
</evidence>
<dbReference type="Proteomes" id="UP000000739">
    <property type="component" value="Chromosome"/>
</dbReference>
<dbReference type="EMBL" id="CP001322">
    <property type="protein sequence ID" value="ACL01806.1"/>
    <property type="molecule type" value="Genomic_DNA"/>
</dbReference>
<dbReference type="HOGENOM" id="CLU_3006709_0_0_7"/>
<proteinExistence type="predicted"/>
<dbReference type="KEGG" id="dal:Dalk_0096"/>
<dbReference type="RefSeq" id="WP_012609246.1">
    <property type="nucleotide sequence ID" value="NC_011768.1"/>
</dbReference>